<organism evidence="4 5">
    <name type="scientific">Friedmanniomyces endolithicus</name>
    <dbReference type="NCBI Taxonomy" id="329885"/>
    <lineage>
        <taxon>Eukaryota</taxon>
        <taxon>Fungi</taxon>
        <taxon>Dikarya</taxon>
        <taxon>Ascomycota</taxon>
        <taxon>Pezizomycotina</taxon>
        <taxon>Dothideomycetes</taxon>
        <taxon>Dothideomycetidae</taxon>
        <taxon>Mycosphaerellales</taxon>
        <taxon>Teratosphaeriaceae</taxon>
        <taxon>Friedmanniomyces</taxon>
    </lineage>
</organism>
<feature type="compositionally biased region" description="Acidic residues" evidence="1">
    <location>
        <begin position="45"/>
        <end position="64"/>
    </location>
</feature>
<evidence type="ECO:0000256" key="1">
    <source>
        <dbReference type="SAM" id="MobiDB-lite"/>
    </source>
</evidence>
<gene>
    <name evidence="4" type="primary">VPS8_2</name>
    <name evidence="4" type="ORF">LTR91_024857</name>
</gene>
<dbReference type="Pfam" id="PF25066">
    <property type="entry name" value="TPR_VPS8_2"/>
    <property type="match status" value="1"/>
</dbReference>
<comment type="caution">
    <text evidence="4">The sequence shown here is derived from an EMBL/GenBank/DDBJ whole genome shotgun (WGS) entry which is preliminary data.</text>
</comment>
<keyword evidence="5" id="KW-1185">Reference proteome</keyword>
<protein>
    <submittedName>
        <fullName evidence="4">Vacuolar protein sorting-associated protein 8</fullName>
    </submittedName>
</protein>
<evidence type="ECO:0000313" key="5">
    <source>
        <dbReference type="Proteomes" id="UP001175353"/>
    </source>
</evidence>
<dbReference type="GO" id="GO:0030897">
    <property type="term" value="C:HOPS complex"/>
    <property type="evidence" value="ECO:0007669"/>
    <property type="project" value="TreeGrafter"/>
</dbReference>
<feature type="domain" description="VPS8-like TPR-like repeats" evidence="3">
    <location>
        <begin position="1280"/>
        <end position="1477"/>
    </location>
</feature>
<dbReference type="EMBL" id="JAUJLE010000675">
    <property type="protein sequence ID" value="KAK0951658.1"/>
    <property type="molecule type" value="Genomic_DNA"/>
</dbReference>
<feature type="region of interest" description="Disordered" evidence="1">
    <location>
        <begin position="1"/>
        <end position="163"/>
    </location>
</feature>
<sequence>MSSLVGGLKEGSTNEDVEADESSRTGDQREIMGDEPLEEHVGEREDSEIEEVQDRDDLDDEGDRLDERELFEQDVPQLRVQGDEEDLDTLPLDAGPDGDPAAPPVMSPLASPSDSGSIPDDTPSLQGSLLSSPGRLASSSPSKPAGPRRTVSRTASGALQPFERRFETRLSASPGFLSPHSRQISLSSQFSQISSQGDGTSDDETLQAPWEVVRWTKLRKITGQALSEVGKRNFGRPTCLAVSALIAIGTSKGLVLGFDYHQTLKIIIGQGTKATECGSVTALSIAADYSTVVAGHANGHIFTWEISKPARPFLQIPPLDRGIVQQQQHPDGHVVDCAILHIGFLGTRHTALVSADAAGMAFSHVATRGLGPVIRVVKTTRLLGRYSTIEPKAERNQKPSSVLAFSPLPLGNVEQATDGMGITALLTPYLLVIVSTTPIAQTQHKSPRPKEIKPHSTLSGCLAWFPAVKLKASNAEKDRENSETKLVYCWSNVLTVMDLKVTENEDPAKPASLAFRPRSRWRAEEAIVAVQWLGRSVLGIMTVSQRLLIVEDGSLQVTDSIDLLHRHIYHQDLFSQQLRSVVENLDSDDPSLHGVVADAFYMSFRAYKGRMFLLGFNDLTVGTLSNWADRLMALMEAGDHIAAIRLATEYYVGSSNDVTVGLPENDESRHEVVKERLLAMISASLKYSFSQYDEERPIRLRKLAEASFEACSSMGETDYLFSDVFDAFEDAEEPSIYIGTLEPYILDGEIKILPTEIVQSMVSHFISENQGTRLEELLCRLDPSSFDFDQITTLCRQHGLYDALVYVWTQGIGDFVTPLIELLTLVKMLQDGGEDDQFTGNPFYDSAMKVFPYLAYSLTGRRYPNGELMEDREATMIKADLYEYVFAGTPIAWPLGSNRVFRTTKDAQNEPAFPYLVLLLEFDAANFMSMLNEAFEDSFLNEAEEDSGANDTLANGTNTRPGYKMTRQHIISIMLDVMRQHDFGREEVVYLDMFIARSLPKYPGQLVLSGSLLTQVLQRLCQPPSDDLQDDCQLSIEYLLSAYRPPNISSLVQALREARFFRVLKSVYRGERLFTELLEVYFQDPQDREGVFDCIGHCLRFSTAASERQVQAVKRTIMQHLGDLANVDVTRTARTLAMHANDLLKPAFTALADTYQQFVFLRTLLEPGLLQGARDSKVAAVLPPPEAATFIEQYVRLMCVHDPRHVADYVNILPTSDLRLESVIPAMEAAGVIDAAVIILNNDGRIRDAMDRLVAHLRSLEQALTSLIYAAEESPDAASTQEAADDLVEAVEKYTKVGIWLCQGQSANAERRPRPRTNFAWDVPEDDLDLDEYLWLSLVDAVVQLANNTRRAVRRLDERPTTAGSAILDFSRITASLRTNVQQAFTALLTATATPSVQRRLQTSGPPKATQDDLSFLRVLRAFLSRAAVTAPSLSDLRAVLSDIFAAYAYEQGILSIANELIGSDVFQDISDVHEMRQRGWRPRAPVCEHCKRRAWGQGIGEIVWDAWVLRERRREADKARKRVERGGGEEARRLERGKAKAEATVAVDQDDTQGEESRRLTLVVFACRHVFHRINIICPHVDRRPQHRRSLLRLMPHGAPRVPGDEKLSRIQPGCICRQHPKPKPRPNHNSAILDGIVWFSAPSSRTRSLPSGTSLGLRMRTLAGDKQVSFTTPRYDLCNDNNVSQDANGAGISFTSSSSGILQSHINDESLSLCPYIHDLCSLSSGQEADMLALSILGVFGAAILRVAAIHHPQHHCPPFEGDFNVTATDLYPESADWDPVHCRLYVGATYNASFIIYDPYNTSYETVDIPGISHNPDYEVSGVDYDARTGAMHICVTFSKAFSSTITGNASLANFTGPNAIVRYDTYHGVIDYITSFVGIQDQIETSTGKLVNGFQDMAEDTKGNSYTIATFRNTLVKLSQTGEASLWYESPNITDVLGFEGLFSIGDKLVVWNRLVSGFSTFDTTKPAVSVTVQPTNLPTNESVGWDGLLAPTKYAGRIALSSDDAYGTRVFASNDDWDTAEYIGGVPRPADITADSNVFVISTDNYEINDRLYTLTAFFQLPHAKDPASPIETRSDFPQIDITDGVAELVKAWCGDEWW</sequence>
<dbReference type="Pfam" id="PF23410">
    <property type="entry name" value="Beta-prop_VPS8"/>
    <property type="match status" value="1"/>
</dbReference>
<dbReference type="PANTHER" id="PTHR12616:SF8">
    <property type="entry name" value="VACUOLAR PROTEIN SORTING-ASSOCIATED PROTEIN 8 HOMOLOG"/>
    <property type="match status" value="1"/>
</dbReference>
<evidence type="ECO:0000313" key="4">
    <source>
        <dbReference type="EMBL" id="KAK0951658.1"/>
    </source>
</evidence>
<dbReference type="GO" id="GO:0006623">
    <property type="term" value="P:protein targeting to vacuole"/>
    <property type="evidence" value="ECO:0007669"/>
    <property type="project" value="InterPro"/>
</dbReference>
<feature type="domain" description="Vacuolar protein sorting-associated protein 8 central" evidence="2">
    <location>
        <begin position="736"/>
        <end position="935"/>
    </location>
</feature>
<dbReference type="InterPro" id="IPR036322">
    <property type="entry name" value="WD40_repeat_dom_sf"/>
</dbReference>
<dbReference type="Proteomes" id="UP001175353">
    <property type="component" value="Unassembled WGS sequence"/>
</dbReference>
<dbReference type="GO" id="GO:0034058">
    <property type="term" value="P:endosomal vesicle fusion"/>
    <property type="evidence" value="ECO:0007669"/>
    <property type="project" value="TreeGrafter"/>
</dbReference>
<dbReference type="GO" id="GO:0005770">
    <property type="term" value="C:late endosome"/>
    <property type="evidence" value="ECO:0007669"/>
    <property type="project" value="TreeGrafter"/>
</dbReference>
<dbReference type="SUPFAM" id="SSF50978">
    <property type="entry name" value="WD40 repeat-like"/>
    <property type="match status" value="1"/>
</dbReference>
<dbReference type="InterPro" id="IPR045111">
    <property type="entry name" value="Vps41/Vps8"/>
</dbReference>
<feature type="compositionally biased region" description="Low complexity" evidence="1">
    <location>
        <begin position="89"/>
        <end position="100"/>
    </location>
</feature>
<evidence type="ECO:0000259" key="2">
    <source>
        <dbReference type="Pfam" id="PF12816"/>
    </source>
</evidence>
<feature type="compositionally biased region" description="Low complexity" evidence="1">
    <location>
        <begin position="123"/>
        <end position="142"/>
    </location>
</feature>
<dbReference type="InterPro" id="IPR059070">
    <property type="entry name" value="TPR_VPS8_2"/>
</dbReference>
<dbReference type="Pfam" id="PF12816">
    <property type="entry name" value="TPR_Vps8"/>
    <property type="match status" value="1"/>
</dbReference>
<evidence type="ECO:0000259" key="3">
    <source>
        <dbReference type="Pfam" id="PF25066"/>
    </source>
</evidence>
<dbReference type="PANTHER" id="PTHR12616">
    <property type="entry name" value="VACUOLAR PROTEIN SORTING VPS41"/>
    <property type="match status" value="1"/>
</dbReference>
<name>A0AAN6JWJ1_9PEZI</name>
<proteinExistence type="predicted"/>
<dbReference type="InterPro" id="IPR025941">
    <property type="entry name" value="Vps8_central_dom"/>
</dbReference>
<reference evidence="4" key="1">
    <citation type="submission" date="2023-06" db="EMBL/GenBank/DDBJ databases">
        <title>Black Yeasts Isolated from many extreme environments.</title>
        <authorList>
            <person name="Coleine C."/>
            <person name="Stajich J.E."/>
            <person name="Selbmann L."/>
        </authorList>
    </citation>
    <scope>NUCLEOTIDE SEQUENCE</scope>
    <source>
        <strain evidence="4">CCFEE 5200</strain>
    </source>
</reference>
<feature type="compositionally biased region" description="Basic and acidic residues" evidence="1">
    <location>
        <begin position="21"/>
        <end position="44"/>
    </location>
</feature>
<accession>A0AAN6JWJ1</accession>